<feature type="transmembrane region" description="Helical" evidence="3">
    <location>
        <begin position="36"/>
        <end position="57"/>
    </location>
</feature>
<reference evidence="5" key="1">
    <citation type="submission" date="2018-08" db="EMBL/GenBank/DDBJ databases">
        <title>Murine metabolic-syndrome-specific gut microbial biobank.</title>
        <authorList>
            <person name="Liu C."/>
        </authorList>
    </citation>
    <scope>NUCLEOTIDE SEQUENCE [LARGE SCALE GENOMIC DNA]</scope>
    <source>
        <strain evidence="5">Z82</strain>
    </source>
</reference>
<evidence type="ECO:0000256" key="1">
    <source>
        <dbReference type="ARBA" id="ARBA00004167"/>
    </source>
</evidence>
<sequence length="314" mass="34486">MLGKKGNAGTKRAERTDVPHIEEYNSPKTKHTDDNAGVVFSAFVFIVALVIVLAAAYGLGFGITMWTITAAVVVAVLAITTIHIAQQWEQAVILRLGAYHRTAGPGVFCTIPFIDHIALRADQRVMLTGFSAEETLTSDLVPVNVDAAVFWMVIDAEKACLEVEDYYDSVTMAAQTALRDAIGRKSIADVAMQREPLDKELRDIIEDKTSAWGVSILFVEIRDVVIPKELQSDMSAEARAEREKDARIVLAEVEKDIAAMMHEAADIYRDDEVALRLRSMHLLSSGMKESKGTLVVPSAYTEGFTEEAVRKAAE</sequence>
<dbReference type="InterPro" id="IPR043202">
    <property type="entry name" value="Band-7_stomatin-like"/>
</dbReference>
<dbReference type="FunFam" id="3.30.479.30:FF:000004">
    <property type="entry name" value="Putative membrane protease family, stomatin"/>
    <property type="match status" value="1"/>
</dbReference>
<dbReference type="PANTHER" id="PTHR10264:SF19">
    <property type="entry name" value="AT06885P-RELATED"/>
    <property type="match status" value="1"/>
</dbReference>
<dbReference type="SMART" id="SM00244">
    <property type="entry name" value="PHB"/>
    <property type="match status" value="1"/>
</dbReference>
<organism evidence="5">
    <name type="scientific">Muribaculaceae bacterium Z82</name>
    <dbReference type="NCBI Taxonomy" id="2304548"/>
    <lineage>
        <taxon>Bacteria</taxon>
        <taxon>Pseudomonadati</taxon>
        <taxon>Bacteroidota</taxon>
        <taxon>Bacteroidia</taxon>
        <taxon>Bacteroidales</taxon>
        <taxon>Muribaculaceae</taxon>
    </lineage>
</organism>
<comment type="similarity">
    <text evidence="2">Belongs to the band 7/mec-2 family.</text>
</comment>
<gene>
    <name evidence="5" type="ORF">D1639_00195</name>
</gene>
<dbReference type="EMBL" id="QWKH01000001">
    <property type="protein sequence ID" value="NBI33479.1"/>
    <property type="molecule type" value="Genomic_DNA"/>
</dbReference>
<comment type="caution">
    <text evidence="5">The sequence shown here is derived from an EMBL/GenBank/DDBJ whole genome shotgun (WGS) entry which is preliminary data.</text>
</comment>
<comment type="subcellular location">
    <subcellularLocation>
        <location evidence="1">Membrane</location>
        <topology evidence="1">Single-pass membrane protein</topology>
    </subcellularLocation>
</comment>
<dbReference type="Gene3D" id="6.10.250.2090">
    <property type="match status" value="1"/>
</dbReference>
<protein>
    <submittedName>
        <fullName evidence="5">Slipin family protein</fullName>
    </submittedName>
</protein>
<dbReference type="SUPFAM" id="SSF117892">
    <property type="entry name" value="Band 7/SPFH domain"/>
    <property type="match status" value="1"/>
</dbReference>
<dbReference type="InterPro" id="IPR036013">
    <property type="entry name" value="Band_7/SPFH_dom_sf"/>
</dbReference>
<feature type="domain" description="Band 7" evidence="4">
    <location>
        <begin position="80"/>
        <end position="238"/>
    </location>
</feature>
<dbReference type="Gene3D" id="3.30.479.30">
    <property type="entry name" value="Band 7 domain"/>
    <property type="match status" value="1"/>
</dbReference>
<dbReference type="Pfam" id="PF01145">
    <property type="entry name" value="Band_7"/>
    <property type="match status" value="1"/>
</dbReference>
<evidence type="ECO:0000256" key="2">
    <source>
        <dbReference type="ARBA" id="ARBA00008164"/>
    </source>
</evidence>
<dbReference type="InterPro" id="IPR001107">
    <property type="entry name" value="Band_7"/>
</dbReference>
<keyword evidence="3" id="KW-0472">Membrane</keyword>
<dbReference type="InterPro" id="IPR001972">
    <property type="entry name" value="Stomatin_HflK_fam"/>
</dbReference>
<keyword evidence="3" id="KW-1133">Transmembrane helix</keyword>
<name>A0A7C9JCB0_9BACT</name>
<evidence type="ECO:0000259" key="4">
    <source>
        <dbReference type="SMART" id="SM00244"/>
    </source>
</evidence>
<evidence type="ECO:0000313" key="5">
    <source>
        <dbReference type="EMBL" id="NBI33479.1"/>
    </source>
</evidence>
<dbReference type="AlphaFoldDB" id="A0A7C9JCB0"/>
<evidence type="ECO:0000256" key="3">
    <source>
        <dbReference type="SAM" id="Phobius"/>
    </source>
</evidence>
<keyword evidence="3" id="KW-0812">Transmembrane</keyword>
<dbReference type="PANTHER" id="PTHR10264">
    <property type="entry name" value="BAND 7 PROTEIN-RELATED"/>
    <property type="match status" value="1"/>
</dbReference>
<dbReference type="GO" id="GO:0005886">
    <property type="term" value="C:plasma membrane"/>
    <property type="evidence" value="ECO:0007669"/>
    <property type="project" value="InterPro"/>
</dbReference>
<proteinExistence type="inferred from homology"/>
<feature type="transmembrane region" description="Helical" evidence="3">
    <location>
        <begin position="63"/>
        <end position="85"/>
    </location>
</feature>
<accession>A0A7C9JCB0</accession>
<dbReference type="GO" id="GO:0098552">
    <property type="term" value="C:side of membrane"/>
    <property type="evidence" value="ECO:0007669"/>
    <property type="project" value="UniProtKB-ARBA"/>
</dbReference>
<dbReference type="PRINTS" id="PR00721">
    <property type="entry name" value="STOMATIN"/>
</dbReference>
<dbReference type="CDD" id="cd13775">
    <property type="entry name" value="SPFH_eoslipins_u3"/>
    <property type="match status" value="1"/>
</dbReference>